<dbReference type="AlphaFoldDB" id="A0A829H5D1"/>
<evidence type="ECO:0000313" key="1">
    <source>
        <dbReference type="EMBL" id="EPC72103.1"/>
    </source>
</evidence>
<protein>
    <submittedName>
        <fullName evidence="1">Uncharacterized protein</fullName>
    </submittedName>
</protein>
<reference evidence="1 2" key="1">
    <citation type="journal article" date="2013" name="PLoS ONE">
        <title>Lactobacillus paracasei comparative genomics: towards species pan-genome definition and exploitation of diversity.</title>
        <authorList>
            <person name="Smokvina T."/>
            <person name="Wels M."/>
            <person name="Polka J."/>
            <person name="Chervaux C."/>
            <person name="Brisse S."/>
            <person name="Boekhorst J."/>
            <person name="van Hylckama Vlieg J.E."/>
            <person name="Siezen R.J."/>
        </authorList>
    </citation>
    <scope>NUCLEOTIDE SEQUENCE [LARGE SCALE GENOMIC DNA]</scope>
    <source>
        <strain evidence="1 2">Lpp41</strain>
    </source>
</reference>
<organism evidence="1 2">
    <name type="scientific">Lacticaseibacillus paracasei subsp. paracasei Lpp41</name>
    <dbReference type="NCBI Taxonomy" id="1256208"/>
    <lineage>
        <taxon>Bacteria</taxon>
        <taxon>Bacillati</taxon>
        <taxon>Bacillota</taxon>
        <taxon>Bacilli</taxon>
        <taxon>Lactobacillales</taxon>
        <taxon>Lactobacillaceae</taxon>
        <taxon>Lacticaseibacillus</taxon>
    </lineage>
</organism>
<evidence type="ECO:0000313" key="2">
    <source>
        <dbReference type="Proteomes" id="UP000014244"/>
    </source>
</evidence>
<gene>
    <name evidence="1" type="ORF">Lpp41_10166</name>
</gene>
<sequence length="130" mass="15055">MDNKARNSDSVSYLDIIETVIELRRESRTTTPFLHDYRSSRQPFLKLLLFSVHQNASLSTQKNGHLCPPIENDKSCNQFPKQNDLLNKKLAIFMTKEVSVMMILYCLDFSEAKSNLVYKMRHRLAMPCVG</sequence>
<proteinExistence type="predicted"/>
<comment type="caution">
    <text evidence="1">The sequence shown here is derived from an EMBL/GenBank/DDBJ whole genome shotgun (WGS) entry which is preliminary data.</text>
</comment>
<accession>A0A829H5D1</accession>
<dbReference type="Proteomes" id="UP000014244">
    <property type="component" value="Unassembled WGS sequence"/>
</dbReference>
<dbReference type="EMBL" id="ANKE01000492">
    <property type="protein sequence ID" value="EPC72103.1"/>
    <property type="molecule type" value="Genomic_DNA"/>
</dbReference>
<name>A0A829H5D1_LACPA</name>